<accession>A0A2P6V4T0</accession>
<gene>
    <name evidence="3" type="ORF">C2E20_7341</name>
</gene>
<keyword evidence="1 3" id="KW-0378">Hydrolase</keyword>
<dbReference type="CDD" id="cd18873">
    <property type="entry name" value="NUDIX_NadM_like"/>
    <property type="match status" value="1"/>
</dbReference>
<dbReference type="OrthoDB" id="447842at2759"/>
<reference evidence="3 4" key="1">
    <citation type="journal article" date="2018" name="Plant J.">
        <title>Genome sequences of Chlorella sorokiniana UTEX 1602 and Micractinium conductrix SAG 241.80: implications to maltose excretion by a green alga.</title>
        <authorList>
            <person name="Arriola M.B."/>
            <person name="Velmurugan N."/>
            <person name="Zhang Y."/>
            <person name="Plunkett M.H."/>
            <person name="Hondzo H."/>
            <person name="Barney B.M."/>
        </authorList>
    </citation>
    <scope>NUCLEOTIDE SEQUENCE [LARGE SCALE GENOMIC DNA]</scope>
    <source>
        <strain evidence="3 4">SAG 241.80</strain>
    </source>
</reference>
<dbReference type="InterPro" id="IPR000086">
    <property type="entry name" value="NUDIX_hydrolase_dom"/>
</dbReference>
<organism evidence="3 4">
    <name type="scientific">Micractinium conductrix</name>
    <dbReference type="NCBI Taxonomy" id="554055"/>
    <lineage>
        <taxon>Eukaryota</taxon>
        <taxon>Viridiplantae</taxon>
        <taxon>Chlorophyta</taxon>
        <taxon>core chlorophytes</taxon>
        <taxon>Trebouxiophyceae</taxon>
        <taxon>Chlorellales</taxon>
        <taxon>Chlorellaceae</taxon>
        <taxon>Chlorella clade</taxon>
        <taxon>Micractinium</taxon>
    </lineage>
</organism>
<dbReference type="EMBL" id="LHPF02000029">
    <property type="protein sequence ID" value="PSC69087.1"/>
    <property type="molecule type" value="Genomic_DNA"/>
</dbReference>
<dbReference type="Proteomes" id="UP000239649">
    <property type="component" value="Unassembled WGS sequence"/>
</dbReference>
<dbReference type="InterPro" id="IPR020476">
    <property type="entry name" value="Nudix_hydrolase"/>
</dbReference>
<keyword evidence="4" id="KW-1185">Reference proteome</keyword>
<dbReference type="PROSITE" id="PS51462">
    <property type="entry name" value="NUDIX"/>
    <property type="match status" value="1"/>
</dbReference>
<dbReference type="GO" id="GO:0016787">
    <property type="term" value="F:hydrolase activity"/>
    <property type="evidence" value="ECO:0007669"/>
    <property type="project" value="UniProtKB-KW"/>
</dbReference>
<dbReference type="PANTHER" id="PTHR43736">
    <property type="entry name" value="ADP-RIBOSE PYROPHOSPHATASE"/>
    <property type="match status" value="1"/>
</dbReference>
<dbReference type="PRINTS" id="PR00502">
    <property type="entry name" value="NUDIXFAMILY"/>
</dbReference>
<evidence type="ECO:0000256" key="1">
    <source>
        <dbReference type="ARBA" id="ARBA00022801"/>
    </source>
</evidence>
<evidence type="ECO:0000313" key="4">
    <source>
        <dbReference type="Proteomes" id="UP000239649"/>
    </source>
</evidence>
<dbReference type="InterPro" id="IPR015797">
    <property type="entry name" value="NUDIX_hydrolase-like_dom_sf"/>
</dbReference>
<feature type="domain" description="Nudix hydrolase" evidence="2">
    <location>
        <begin position="12"/>
        <end position="145"/>
    </location>
</feature>
<dbReference type="AlphaFoldDB" id="A0A2P6V4T0"/>
<sequence>MSGQQHCYPYPRPALTVDAIIVAQTAPPQLLLIQRKHNPFAGSWALPGGFVDSGEGLEAAAARELQEETSVDPSTVLLTQVGAFGEPGRDPRGWTITVAFAALVPSTQLGVKAADDAQAAEWFPADRLPALAFDHKLVVRTALRHLATQPDVAKQPALVGALWAAAERLDGPWQQ</sequence>
<dbReference type="SUPFAM" id="SSF55811">
    <property type="entry name" value="Nudix"/>
    <property type="match status" value="1"/>
</dbReference>
<dbReference type="PANTHER" id="PTHR43736:SF5">
    <property type="entry name" value="NUDIX HYDROLASE DOMAIN-CONTAINING PROTEIN"/>
    <property type="match status" value="1"/>
</dbReference>
<evidence type="ECO:0000259" key="2">
    <source>
        <dbReference type="PROSITE" id="PS51462"/>
    </source>
</evidence>
<dbReference type="Pfam" id="PF00293">
    <property type="entry name" value="NUDIX"/>
    <property type="match status" value="1"/>
</dbReference>
<protein>
    <submittedName>
        <fullName evidence="3">Nudix hydrolase</fullName>
    </submittedName>
</protein>
<proteinExistence type="predicted"/>
<dbReference type="Gene3D" id="3.90.79.10">
    <property type="entry name" value="Nucleoside Triphosphate Pyrophosphohydrolase"/>
    <property type="match status" value="1"/>
</dbReference>
<comment type="caution">
    <text evidence="3">The sequence shown here is derived from an EMBL/GenBank/DDBJ whole genome shotgun (WGS) entry which is preliminary data.</text>
</comment>
<name>A0A2P6V4T0_9CHLO</name>
<evidence type="ECO:0000313" key="3">
    <source>
        <dbReference type="EMBL" id="PSC69087.1"/>
    </source>
</evidence>